<organism evidence="1 2">
    <name type="scientific">Taklimakanibacter albus</name>
    <dbReference type="NCBI Taxonomy" id="2800327"/>
    <lineage>
        <taxon>Bacteria</taxon>
        <taxon>Pseudomonadati</taxon>
        <taxon>Pseudomonadota</taxon>
        <taxon>Alphaproteobacteria</taxon>
        <taxon>Hyphomicrobiales</taxon>
        <taxon>Aestuariivirgaceae</taxon>
        <taxon>Taklimakanibacter</taxon>
    </lineage>
</organism>
<keyword evidence="2" id="KW-1185">Reference proteome</keyword>
<evidence type="ECO:0000313" key="2">
    <source>
        <dbReference type="Proteomes" id="UP000616151"/>
    </source>
</evidence>
<proteinExistence type="predicted"/>
<reference evidence="1" key="1">
    <citation type="submission" date="2021-01" db="EMBL/GenBank/DDBJ databases">
        <authorList>
            <person name="Sun Q."/>
        </authorList>
    </citation>
    <scope>NUCLEOTIDE SEQUENCE</scope>
    <source>
        <strain evidence="1">YIM B02566</strain>
    </source>
</reference>
<evidence type="ECO:0000313" key="1">
    <source>
        <dbReference type="EMBL" id="MBK1865520.1"/>
    </source>
</evidence>
<dbReference type="EMBL" id="JAENHL010000004">
    <property type="protein sequence ID" value="MBK1865520.1"/>
    <property type="molecule type" value="Genomic_DNA"/>
</dbReference>
<protein>
    <submittedName>
        <fullName evidence="1">Hydantoinase B/oxoprolinase family protein</fullName>
    </submittedName>
</protein>
<comment type="caution">
    <text evidence="1">The sequence shown here is derived from an EMBL/GenBank/DDBJ whole genome shotgun (WGS) entry which is preliminary data.</text>
</comment>
<dbReference type="Proteomes" id="UP000616151">
    <property type="component" value="Unassembled WGS sequence"/>
</dbReference>
<accession>A0ACC5QYQ4</accession>
<sequence>MSKQALAAIRTQVMWNRLIAVVEEQAQSLLRTAFGTITREAGDLSAGVYDTKGRMLAQAMTGTPGHVNTMATAVEHFFQWYPVRDMRPGDVFITNDPWLGTGHLFDYVVMTPVFLGKKPVAIFASTCHVIDVGGVGMSARAYSSFEEGTLIPHLKLRKEGEINEELLSVILANSRNPIEVRGDLLSLVSANDTGARRLIDMMTEFGLKDIDKLAEHILTQSEKATREAIKALPQGEWSYEMPLDGYEAPIVIKSKVTVKGGKITIDFTGSSPASTRGINSPRTYTHAYSVFGLKAVIAPHVPNNIGSLSCFDLVTEAGTCVDPTRPSPVTARHVIGQMLADATFGCLAQALPGKVQAESAGSIWILSLSSAHEQVSAKETQGAQRFQVTNVGLGGIGGRPDKDGLSTTAFPSGIGAIPVEITEAQCPLYFKRKQYLPDSGGAGEYRGGLGQIIEIANREDKPFIISAATFDRIHNPAQGREGGSPGRKGNAYLGSGPKLKDKGNHVVPAQDSLVVELPGGGGFGRPQARSEAAIKADIAAGLVSDEAAEKDYGLAS</sequence>
<name>A0ACC5QYQ4_9HYPH</name>
<gene>
    <name evidence="1" type="ORF">JHL16_04090</name>
</gene>